<keyword evidence="3" id="KW-1185">Reference proteome</keyword>
<accession>A0A841IJX4</accession>
<gene>
    <name evidence="2" type="ORF">FHS13_000952</name>
</gene>
<evidence type="ECO:0000313" key="2">
    <source>
        <dbReference type="EMBL" id="MBB6119017.1"/>
    </source>
</evidence>
<organism evidence="2 3">
    <name type="scientific">Nocardiopsis algeriensis</name>
    <dbReference type="NCBI Taxonomy" id="1478215"/>
    <lineage>
        <taxon>Bacteria</taxon>
        <taxon>Bacillati</taxon>
        <taxon>Actinomycetota</taxon>
        <taxon>Actinomycetes</taxon>
        <taxon>Streptosporangiales</taxon>
        <taxon>Nocardiopsidaceae</taxon>
        <taxon>Nocardiopsis</taxon>
    </lineage>
</organism>
<evidence type="ECO:0000259" key="1">
    <source>
        <dbReference type="Pfam" id="PF20114"/>
    </source>
</evidence>
<sequence length="89" mass="10472">MGRCHRTEIAVTEDEGRPVRFTWNGRVYGVRRIIDHWVTLRTDWSPESSAQVPERRHWRVEAGAADARGVYELRHDTPTGRWFLSRVRG</sequence>
<dbReference type="AlphaFoldDB" id="A0A841IJX4"/>
<dbReference type="Pfam" id="PF20114">
    <property type="entry name" value="DUF6504"/>
    <property type="match status" value="1"/>
</dbReference>
<dbReference type="Proteomes" id="UP000536604">
    <property type="component" value="Unassembled WGS sequence"/>
</dbReference>
<feature type="domain" description="DUF6504" evidence="1">
    <location>
        <begin position="7"/>
        <end position="88"/>
    </location>
</feature>
<dbReference type="InterPro" id="IPR045443">
    <property type="entry name" value="DUF6504"/>
</dbReference>
<evidence type="ECO:0000313" key="3">
    <source>
        <dbReference type="Proteomes" id="UP000536604"/>
    </source>
</evidence>
<protein>
    <recommendedName>
        <fullName evidence="1">DUF6504 domain-containing protein</fullName>
    </recommendedName>
</protein>
<proteinExistence type="predicted"/>
<name>A0A841IJX4_9ACTN</name>
<comment type="caution">
    <text evidence="2">The sequence shown here is derived from an EMBL/GenBank/DDBJ whole genome shotgun (WGS) entry which is preliminary data.</text>
</comment>
<dbReference type="EMBL" id="JACHJO010000003">
    <property type="protein sequence ID" value="MBB6119017.1"/>
    <property type="molecule type" value="Genomic_DNA"/>
</dbReference>
<reference evidence="2 3" key="1">
    <citation type="submission" date="2020-08" db="EMBL/GenBank/DDBJ databases">
        <title>Genomic Encyclopedia of Type Strains, Phase III (KMG-III): the genomes of soil and plant-associated and newly described type strains.</title>
        <authorList>
            <person name="Whitman W."/>
        </authorList>
    </citation>
    <scope>NUCLEOTIDE SEQUENCE [LARGE SCALE GENOMIC DNA]</scope>
    <source>
        <strain evidence="2 3">CECT 8712</strain>
    </source>
</reference>